<proteinExistence type="predicted"/>
<name>A0A0F9AFP6_9ZZZZ</name>
<evidence type="ECO:0000256" key="6">
    <source>
        <dbReference type="ARBA" id="ARBA00023136"/>
    </source>
</evidence>
<dbReference type="Pfam" id="PF06808">
    <property type="entry name" value="DctM"/>
    <property type="match status" value="1"/>
</dbReference>
<keyword evidence="3" id="KW-0997">Cell inner membrane</keyword>
<comment type="subcellular location">
    <subcellularLocation>
        <location evidence="1">Cell inner membrane</location>
        <topology evidence="1">Multi-pass membrane protein</topology>
    </subcellularLocation>
</comment>
<feature type="non-terminal residue" evidence="9">
    <location>
        <position position="382"/>
    </location>
</feature>
<dbReference type="PANTHER" id="PTHR33362:SF7">
    <property type="entry name" value="SLL1103 PROTEIN"/>
    <property type="match status" value="1"/>
</dbReference>
<dbReference type="EMBL" id="LAZR01057915">
    <property type="protein sequence ID" value="KKK71041.1"/>
    <property type="molecule type" value="Genomic_DNA"/>
</dbReference>
<dbReference type="PANTHER" id="PTHR33362">
    <property type="entry name" value="SIALIC ACID TRAP TRANSPORTER PERMEASE PROTEIN SIAT-RELATED"/>
    <property type="match status" value="1"/>
</dbReference>
<dbReference type="GO" id="GO:0005886">
    <property type="term" value="C:plasma membrane"/>
    <property type="evidence" value="ECO:0007669"/>
    <property type="project" value="UniProtKB-SubCell"/>
</dbReference>
<feature type="transmembrane region" description="Helical" evidence="7">
    <location>
        <begin position="269"/>
        <end position="287"/>
    </location>
</feature>
<feature type="transmembrane region" description="Helical" evidence="7">
    <location>
        <begin position="194"/>
        <end position="218"/>
    </location>
</feature>
<dbReference type="AlphaFoldDB" id="A0A0F9AFP6"/>
<feature type="transmembrane region" description="Helical" evidence="7">
    <location>
        <begin position="299"/>
        <end position="323"/>
    </location>
</feature>
<evidence type="ECO:0000259" key="8">
    <source>
        <dbReference type="Pfam" id="PF06808"/>
    </source>
</evidence>
<evidence type="ECO:0000256" key="3">
    <source>
        <dbReference type="ARBA" id="ARBA00022519"/>
    </source>
</evidence>
<feature type="domain" description="TRAP C4-dicarboxylate transport system permease DctM subunit" evidence="8">
    <location>
        <begin position="38"/>
        <end position="381"/>
    </location>
</feature>
<organism evidence="9">
    <name type="scientific">marine sediment metagenome</name>
    <dbReference type="NCBI Taxonomy" id="412755"/>
    <lineage>
        <taxon>unclassified sequences</taxon>
        <taxon>metagenomes</taxon>
        <taxon>ecological metagenomes</taxon>
    </lineage>
</organism>
<gene>
    <name evidence="9" type="ORF">LCGC14_2917930</name>
</gene>
<evidence type="ECO:0000256" key="7">
    <source>
        <dbReference type="SAM" id="Phobius"/>
    </source>
</evidence>
<feature type="transmembrane region" description="Helical" evidence="7">
    <location>
        <begin position="158"/>
        <end position="182"/>
    </location>
</feature>
<feature type="non-terminal residue" evidence="9">
    <location>
        <position position="1"/>
    </location>
</feature>
<dbReference type="GO" id="GO:0006629">
    <property type="term" value="P:lipid metabolic process"/>
    <property type="evidence" value="ECO:0007669"/>
    <property type="project" value="InterPro"/>
</dbReference>
<comment type="caution">
    <text evidence="9">The sequence shown here is derived from an EMBL/GenBank/DDBJ whole genome shotgun (WGS) entry which is preliminary data.</text>
</comment>
<sequence length="382" mass="40244">DTGALPAGLRFSHPAAFLATWFGAGLLPKAPGTWGSLAALPLAWVMGATAVIFCLTLFNFGVMVMLVGRVYHMMLNYALVAVPLFIFMAAVLRQSGVADQLFKAVHIWSGPFRGGLAIGTIISCTIMAAMVGIVGAEIVTFGLIALPGMLERKYDERIALGSICAGGGLATLIPPSVVFIVYSMTAGASVGELFIAGIIPGLILGLLFIAYIVIATWLKPEMAPAATEEERNIPLKQKLILLKGLIMPGLLATAVLGSIYGGVATPSEAAGIGVLGAVISAAINRKLTFSGIKEALYDTIKVSCMLAWLFFGAQTIIGVYTLAGGDQFVRSAVMALPFGKWGVIIGMQLIMIFLGMFLDWIGIVLLTMPLFVPIILDLGFDN</sequence>
<feature type="transmembrane region" description="Helical" evidence="7">
    <location>
        <begin position="74"/>
        <end position="96"/>
    </location>
</feature>
<dbReference type="InterPro" id="IPR036681">
    <property type="entry name" value="PgpA-like_sf"/>
</dbReference>
<feature type="transmembrane region" description="Helical" evidence="7">
    <location>
        <begin position="343"/>
        <end position="376"/>
    </location>
</feature>
<evidence type="ECO:0000256" key="5">
    <source>
        <dbReference type="ARBA" id="ARBA00022989"/>
    </source>
</evidence>
<keyword evidence="4 7" id="KW-0812">Transmembrane</keyword>
<keyword evidence="6 7" id="KW-0472">Membrane</keyword>
<accession>A0A0F9AFP6</accession>
<dbReference type="InterPro" id="IPR010656">
    <property type="entry name" value="DctM"/>
</dbReference>
<dbReference type="GO" id="GO:0008962">
    <property type="term" value="F:phosphatidylglycerophosphatase activity"/>
    <property type="evidence" value="ECO:0007669"/>
    <property type="project" value="InterPro"/>
</dbReference>
<protein>
    <recommendedName>
        <fullName evidence="8">TRAP C4-dicarboxylate transport system permease DctM subunit domain-containing protein</fullName>
    </recommendedName>
</protein>
<reference evidence="9" key="1">
    <citation type="journal article" date="2015" name="Nature">
        <title>Complex archaea that bridge the gap between prokaryotes and eukaryotes.</title>
        <authorList>
            <person name="Spang A."/>
            <person name="Saw J.H."/>
            <person name="Jorgensen S.L."/>
            <person name="Zaremba-Niedzwiedzka K."/>
            <person name="Martijn J."/>
            <person name="Lind A.E."/>
            <person name="van Eijk R."/>
            <person name="Schleper C."/>
            <person name="Guy L."/>
            <person name="Ettema T.J."/>
        </authorList>
    </citation>
    <scope>NUCLEOTIDE SEQUENCE</scope>
</reference>
<keyword evidence="5 7" id="KW-1133">Transmembrane helix</keyword>
<evidence type="ECO:0000256" key="4">
    <source>
        <dbReference type="ARBA" id="ARBA00022692"/>
    </source>
</evidence>
<evidence type="ECO:0000256" key="2">
    <source>
        <dbReference type="ARBA" id="ARBA00022475"/>
    </source>
</evidence>
<evidence type="ECO:0000256" key="1">
    <source>
        <dbReference type="ARBA" id="ARBA00004429"/>
    </source>
</evidence>
<dbReference type="GO" id="GO:0022857">
    <property type="term" value="F:transmembrane transporter activity"/>
    <property type="evidence" value="ECO:0007669"/>
    <property type="project" value="TreeGrafter"/>
</dbReference>
<dbReference type="SUPFAM" id="SSF101307">
    <property type="entry name" value="YutG-like"/>
    <property type="match status" value="1"/>
</dbReference>
<evidence type="ECO:0000313" key="9">
    <source>
        <dbReference type="EMBL" id="KKK71041.1"/>
    </source>
</evidence>
<feature type="transmembrane region" description="Helical" evidence="7">
    <location>
        <begin position="116"/>
        <end position="146"/>
    </location>
</feature>
<keyword evidence="2" id="KW-1003">Cell membrane</keyword>
<feature type="transmembrane region" description="Helical" evidence="7">
    <location>
        <begin position="42"/>
        <end position="67"/>
    </location>
</feature>
<feature type="transmembrane region" description="Helical" evidence="7">
    <location>
        <begin position="239"/>
        <end position="263"/>
    </location>
</feature>
<dbReference type="InterPro" id="IPR004681">
    <property type="entry name" value="TRAP_DctM"/>
</dbReference>